<comment type="caution">
    <text evidence="1">The sequence shown here is derived from an EMBL/GenBank/DDBJ whole genome shotgun (WGS) entry which is preliminary data.</text>
</comment>
<dbReference type="OrthoDB" id="7419171at2759"/>
<dbReference type="InterPro" id="IPR010562">
    <property type="entry name" value="Haemolymph_juvenile_hormone-bd"/>
</dbReference>
<feature type="non-terminal residue" evidence="1">
    <location>
        <position position="146"/>
    </location>
</feature>
<organism evidence="1 2">
    <name type="scientific">Ignelater luminosus</name>
    <name type="common">Cucubano</name>
    <name type="synonym">Pyrophorus luminosus</name>
    <dbReference type="NCBI Taxonomy" id="2038154"/>
    <lineage>
        <taxon>Eukaryota</taxon>
        <taxon>Metazoa</taxon>
        <taxon>Ecdysozoa</taxon>
        <taxon>Arthropoda</taxon>
        <taxon>Hexapoda</taxon>
        <taxon>Insecta</taxon>
        <taxon>Pterygota</taxon>
        <taxon>Neoptera</taxon>
        <taxon>Endopterygota</taxon>
        <taxon>Coleoptera</taxon>
        <taxon>Polyphaga</taxon>
        <taxon>Elateriformia</taxon>
        <taxon>Elateroidea</taxon>
        <taxon>Elateridae</taxon>
        <taxon>Agrypninae</taxon>
        <taxon>Pyrophorini</taxon>
        <taxon>Ignelater</taxon>
    </lineage>
</organism>
<evidence type="ECO:0000313" key="2">
    <source>
        <dbReference type="Proteomes" id="UP000801492"/>
    </source>
</evidence>
<dbReference type="Proteomes" id="UP000801492">
    <property type="component" value="Unassembled WGS sequence"/>
</dbReference>
<name>A0A8K0CHS5_IGNLU</name>
<gene>
    <name evidence="1" type="ORF">ILUMI_20243</name>
</gene>
<dbReference type="AlphaFoldDB" id="A0A8K0CHS5"/>
<dbReference type="InterPro" id="IPR038606">
    <property type="entry name" value="To_sf"/>
</dbReference>
<evidence type="ECO:0000313" key="1">
    <source>
        <dbReference type="EMBL" id="KAF2885936.1"/>
    </source>
</evidence>
<dbReference type="GO" id="GO:0005615">
    <property type="term" value="C:extracellular space"/>
    <property type="evidence" value="ECO:0007669"/>
    <property type="project" value="TreeGrafter"/>
</dbReference>
<sequence length="146" mass="16496">YDHKENTFHFKIQFDPLPLVAFYEISGQIVRIPLEGKGIGRVAIGPINAVFEIKGDMRKFRGIDYYNPKNANVGLNIGDGSFDVEGLFDKNQQLGRMANEMLNSNSVMAVKAATPMLEKLCEIGAMRFMKTLMKIPYYKLFPPSRS</sequence>
<dbReference type="EMBL" id="VTPC01089143">
    <property type="protein sequence ID" value="KAF2885936.1"/>
    <property type="molecule type" value="Genomic_DNA"/>
</dbReference>
<proteinExistence type="predicted"/>
<dbReference type="PANTHER" id="PTHR11008">
    <property type="entry name" value="PROTEIN TAKEOUT-LIKE PROTEIN"/>
    <property type="match status" value="1"/>
</dbReference>
<protein>
    <submittedName>
        <fullName evidence="1">Uncharacterized protein</fullName>
    </submittedName>
</protein>
<accession>A0A8K0CHS5</accession>
<dbReference type="PANTHER" id="PTHR11008:SF32">
    <property type="entry name" value="CIRCADIAN CLOCK-CONTROLLED PROTEIN DAYWAKE-RELATED"/>
    <property type="match status" value="1"/>
</dbReference>
<keyword evidence="2" id="KW-1185">Reference proteome</keyword>
<dbReference type="Pfam" id="PF06585">
    <property type="entry name" value="JHBP"/>
    <property type="match status" value="1"/>
</dbReference>
<dbReference type="Gene3D" id="3.15.10.30">
    <property type="entry name" value="Haemolymph juvenile hormone binding protein"/>
    <property type="match status" value="1"/>
</dbReference>
<reference evidence="1" key="1">
    <citation type="submission" date="2019-08" db="EMBL/GenBank/DDBJ databases">
        <title>The genome of the North American firefly Photinus pyralis.</title>
        <authorList>
            <consortium name="Photinus pyralis genome working group"/>
            <person name="Fallon T.R."/>
            <person name="Sander Lower S.E."/>
            <person name="Weng J.-K."/>
        </authorList>
    </citation>
    <scope>NUCLEOTIDE SEQUENCE</scope>
    <source>
        <strain evidence="1">TRF0915ILg1</strain>
        <tissue evidence="1">Whole body</tissue>
    </source>
</reference>